<dbReference type="OMA" id="SYQCPFY"/>
<feature type="transmembrane region" description="Helical" evidence="1">
    <location>
        <begin position="159"/>
        <end position="183"/>
    </location>
</feature>
<accession>A0A3Q3BK22</accession>
<evidence type="ECO:0000256" key="1">
    <source>
        <dbReference type="SAM" id="Phobius"/>
    </source>
</evidence>
<proteinExistence type="predicted"/>
<dbReference type="PANTHER" id="PTHR15573">
    <property type="entry name" value="G-PROTEIN COUPLED RECEPTOR 160-RELATED"/>
    <property type="match status" value="1"/>
</dbReference>
<organism evidence="2 3">
    <name type="scientific">Kryptolebias marmoratus</name>
    <name type="common">Mangrove killifish</name>
    <name type="synonym">Rivulus marmoratus</name>
    <dbReference type="NCBI Taxonomy" id="37003"/>
    <lineage>
        <taxon>Eukaryota</taxon>
        <taxon>Metazoa</taxon>
        <taxon>Chordata</taxon>
        <taxon>Craniata</taxon>
        <taxon>Vertebrata</taxon>
        <taxon>Euteleostomi</taxon>
        <taxon>Actinopterygii</taxon>
        <taxon>Neopterygii</taxon>
        <taxon>Teleostei</taxon>
        <taxon>Neoteleostei</taxon>
        <taxon>Acanthomorphata</taxon>
        <taxon>Ovalentaria</taxon>
        <taxon>Atherinomorphae</taxon>
        <taxon>Cyprinodontiformes</taxon>
        <taxon>Rivulidae</taxon>
        <taxon>Kryptolebias</taxon>
    </lineage>
</organism>
<reference evidence="2" key="1">
    <citation type="submission" date="2025-08" db="UniProtKB">
        <authorList>
            <consortium name="Ensembl"/>
        </authorList>
    </citation>
    <scope>IDENTIFICATION</scope>
</reference>
<sequence>MYVSGLPILLTLGGKCLLNWVAVFLQKRQICRSFLGVFSVSLAVVDMALTFSFTKVYFHGDELVIVFGHLMTKYDVCLLVQLAGHISRVLQWPVVLMASVDHLCSGTRRLEAISSRPAWVIHSSATVLLWLLTALYLLLQYDFVPDISKRDVLRCRVFHSLQVLHITLLLLLVLACTALFSLIRPFPKSQITNQRQTPCRRSFVQQTLQDFHHTWTPFLVFLAGLPFLPVGIPSYLDLNVVWLHFLNSLLVAIVLCAVWGDGLPPIMPDWAICCLS</sequence>
<dbReference type="InterPro" id="IPR042353">
    <property type="entry name" value="GPR160"/>
</dbReference>
<dbReference type="STRING" id="37003.ENSKMAP00000029841"/>
<dbReference type="Proteomes" id="UP000264800">
    <property type="component" value="Unplaced"/>
</dbReference>
<dbReference type="AlphaFoldDB" id="A0A3Q3BK22"/>
<keyword evidence="3" id="KW-1185">Reference proteome</keyword>
<keyword evidence="1" id="KW-0812">Transmembrane</keyword>
<dbReference type="GO" id="GO:0043235">
    <property type="term" value="C:receptor complex"/>
    <property type="evidence" value="ECO:0007669"/>
    <property type="project" value="TreeGrafter"/>
</dbReference>
<feature type="transmembrane region" description="Helical" evidence="1">
    <location>
        <begin position="242"/>
        <end position="260"/>
    </location>
</feature>
<keyword evidence="1" id="KW-1133">Transmembrane helix</keyword>
<protein>
    <recommendedName>
        <fullName evidence="4">G protein-coupled receptor 160</fullName>
    </recommendedName>
</protein>
<keyword evidence="1" id="KW-0472">Membrane</keyword>
<evidence type="ECO:0000313" key="3">
    <source>
        <dbReference type="Proteomes" id="UP000264800"/>
    </source>
</evidence>
<dbReference type="GO" id="GO:0005886">
    <property type="term" value="C:plasma membrane"/>
    <property type="evidence" value="ECO:0007669"/>
    <property type="project" value="TreeGrafter"/>
</dbReference>
<dbReference type="GeneTree" id="ENSGT00940000178969"/>
<feature type="transmembrane region" description="Helical" evidence="1">
    <location>
        <begin position="119"/>
        <end position="139"/>
    </location>
</feature>
<evidence type="ECO:0000313" key="2">
    <source>
        <dbReference type="Ensembl" id="ENSKMAP00000029841.1"/>
    </source>
</evidence>
<name>A0A3Q3BK22_KRYMA</name>
<feature type="transmembrane region" description="Helical" evidence="1">
    <location>
        <begin position="6"/>
        <end position="25"/>
    </location>
</feature>
<feature type="transmembrane region" description="Helical" evidence="1">
    <location>
        <begin position="218"/>
        <end position="236"/>
    </location>
</feature>
<feature type="transmembrane region" description="Helical" evidence="1">
    <location>
        <begin position="37"/>
        <end position="58"/>
    </location>
</feature>
<evidence type="ECO:0008006" key="4">
    <source>
        <dbReference type="Google" id="ProtNLM"/>
    </source>
</evidence>
<reference evidence="2" key="2">
    <citation type="submission" date="2025-09" db="UniProtKB">
        <authorList>
            <consortium name="Ensembl"/>
        </authorList>
    </citation>
    <scope>IDENTIFICATION</scope>
</reference>
<dbReference type="Ensembl" id="ENSKMAT00000030211.1">
    <property type="protein sequence ID" value="ENSKMAP00000029841.1"/>
    <property type="gene ID" value="ENSKMAG00000022074.1"/>
</dbReference>
<dbReference type="PANTHER" id="PTHR15573:SF0">
    <property type="entry name" value="G-PROTEIN COUPLED RECEPTOR 160-RELATED"/>
    <property type="match status" value="1"/>
</dbReference>